<feature type="region of interest" description="Disordered" evidence="5">
    <location>
        <begin position="283"/>
        <end position="303"/>
    </location>
</feature>
<reference evidence="6" key="1">
    <citation type="submission" date="2016-04" db="EMBL/GenBank/DDBJ databases">
        <authorList>
            <person name="Nguyen H.D."/>
            <person name="Samba Siva P."/>
            <person name="Cullis J."/>
            <person name="Levesque C.A."/>
            <person name="Hambleton S."/>
        </authorList>
    </citation>
    <scope>NUCLEOTIDE SEQUENCE</scope>
    <source>
        <strain evidence="6">DAOMC 236416</strain>
    </source>
</reference>
<dbReference type="Proteomes" id="UP000077521">
    <property type="component" value="Unassembled WGS sequence"/>
</dbReference>
<dbReference type="Gene3D" id="3.40.630.20">
    <property type="entry name" value="Peptidase C15, pyroglutamyl peptidase I-like"/>
    <property type="match status" value="2"/>
</dbReference>
<feature type="region of interest" description="Disordered" evidence="5">
    <location>
        <begin position="688"/>
        <end position="754"/>
    </location>
</feature>
<keyword evidence="4" id="KW-0788">Thiol protease</keyword>
<gene>
    <name evidence="6" type="ORF">A4X13_0g6938</name>
</gene>
<feature type="compositionally biased region" description="Low complexity" evidence="5">
    <location>
        <begin position="210"/>
        <end position="225"/>
    </location>
</feature>
<dbReference type="InterPro" id="IPR016125">
    <property type="entry name" value="Peptidase_C15-like"/>
</dbReference>
<evidence type="ECO:0000313" key="7">
    <source>
        <dbReference type="Proteomes" id="UP000077521"/>
    </source>
</evidence>
<feature type="region of interest" description="Disordered" evidence="5">
    <location>
        <begin position="1562"/>
        <end position="1586"/>
    </location>
</feature>
<evidence type="ECO:0000256" key="5">
    <source>
        <dbReference type="SAM" id="MobiDB-lite"/>
    </source>
</evidence>
<reference evidence="6" key="2">
    <citation type="journal article" date="2019" name="IMA Fungus">
        <title>Genome sequencing and comparison of five Tilletia species to identify candidate genes for the detection of regulated species infecting wheat.</title>
        <authorList>
            <person name="Nguyen H.D.T."/>
            <person name="Sultana T."/>
            <person name="Kesanakurti P."/>
            <person name="Hambleton S."/>
        </authorList>
    </citation>
    <scope>NUCLEOTIDE SEQUENCE</scope>
    <source>
        <strain evidence="6">DAOMC 236416</strain>
    </source>
</reference>
<protein>
    <submittedName>
        <fullName evidence="6">Uncharacterized protein</fullName>
    </submittedName>
</protein>
<feature type="compositionally biased region" description="Basic and acidic residues" evidence="5">
    <location>
        <begin position="725"/>
        <end position="754"/>
    </location>
</feature>
<evidence type="ECO:0000256" key="3">
    <source>
        <dbReference type="ARBA" id="ARBA00022801"/>
    </source>
</evidence>
<sequence>MSLPTVSSKNINVLITGLGPFGQWRHNAGWSAISPLHNTYLDPWSPPLSEGQPAIPGDPPTLHGTDDLPRIHIQTLQIPMHYPAVLDIIPRLHGHEPASPYANPWLDPKGAQDRFAGDGRAYPAGYSVRHPIDGWDVILHVGVGSAGKMTVETRARKAGYKGRDTDGNFPPPLPQNRDDSSVASSSASSSTSSSVLSRASSMRFSDRQRSLWSVSSDTSSLSRTTQGSTSPELGCSPAAGLEPPSLSLPPSQSNGSERQLRKRVLPSWLKKEIKPVLPRVGDKADLEQQLRPPDDVESELTETQRARKRLRSYKKFLERHPRGMAFERPFLEKRPAGGFDEGYEEFGDVEDADIDTDLLVEWLTQMSYQNVFESQDGGGWLCEFILYCSLCESRRPNPFLGRASQVIDGSTWGEQAAQGAKVLFIHCPPVGEPLSVKEIRAAVRATVWWFKARESNTTLPISRTIVRARPSQGQILGTADALAGEAPYVGIMPADDFSDDDMFDGITEEDLQLAEFQASQQLQRIPPKAQTSARPSVAPQNPYQRHIQQAQGRAVAAPKTAAAAGTYKENGRAPMPSVVPAKRPAPAAEVQRHAPRRASPGLGIGSLQPALGRLPGTKRVQPPFKPPFKKPKTEPMVNQVPPPLPPPLPQRGGANDQKRGTFNDPIDDIDDDDEFWANVDVEAEELIATQQVRSGPAARSEYSASPEKQQPAPVKTSAAPAPQPDRIRSRVEDEESRRIAAEEAAAREKAEEEAQKLKKQLQELQMQLWTKQGEDKMLRQRLQKAEADKSSLEKEKERMRVAHQEEVRKVNSQKDEDMKRMHDIAQFRAMEAETSRRTPQWPMRRPGSVHRSGSQFRTPQIVGLKTPTKSAEKRKQANDRTLSQDSPTRRANANTMTKPLPPVFPGFDNSFIVPALPRNKGKAPAAAPTSSMRREQVIVPETPKQVESMAFDDYAFEPLADALSSPARASRMQTPKTSPRRANAAEPIAPHVTAAPATTPAAWKLWARQVYAVRCSNFVGDILSFGGPLPTPVSSLPRSQLLSARVEPAPTIPAHPLVIHRLIDLRIPEETHPQVKHLWDRAMERLLEVCSDAGRNLSESFFVHPNPESAESSSNVVDEAERIFWSYQEQIDEAMLHVLQSLAALLRILACILMRLCMLDAVQDVLLLLSRMMLTSRNFVHAVLLPESPLRQLAMTLDDFSEEKTSQDFRIVALLQPPLFPKMLIEIVRKTYAAPLRTSHQPSAPAPKVPQVVGKGKGKQRSSDEGEEDEVWDMGDASREECLAAVASCLQCLSLSDPQARSGLITFIEEPGMVMTYIHPKSSPDLQEAMLQILLPFAAAQYEWMNVLACDFPADLPGYSKPMRDRMTTPLVDVLGKELGDGHRDWSWEDNHRLHCSAIIFFSQLLIYNGDSARTFLGDSKQLLAAVIRTIHRDSTAMWLQADLVDKTDDQELGRAADRICMNLQFLCLLCVTPTSPIDLAARMRDFEARSELFKGLRQLFNVSFGRISCIASPDYLNQPERDDFVAVRSKLDQAYALANDILDRVLSPDEVIQLYQQMGAIVEEPEDGADDETQTQDEEDMPDMG</sequence>
<feature type="region of interest" description="Disordered" evidence="5">
    <location>
        <begin position="965"/>
        <end position="984"/>
    </location>
</feature>
<accession>A0A177TFC0</accession>
<feature type="compositionally biased region" description="Polar residues" evidence="5">
    <location>
        <begin position="879"/>
        <end position="897"/>
    </location>
</feature>
<feature type="compositionally biased region" description="Acidic residues" evidence="5">
    <location>
        <begin position="1564"/>
        <end position="1586"/>
    </location>
</feature>
<dbReference type="PANTHER" id="PTHR23402">
    <property type="entry name" value="PROTEASE FAMILY C15 PYROGLUTAMYL-PEPTIDASE I-RELATED"/>
    <property type="match status" value="1"/>
</dbReference>
<evidence type="ECO:0000256" key="4">
    <source>
        <dbReference type="ARBA" id="ARBA00022807"/>
    </source>
</evidence>
<feature type="region of interest" description="Disordered" evidence="5">
    <location>
        <begin position="830"/>
        <end position="902"/>
    </location>
</feature>
<proteinExistence type="inferred from homology"/>
<dbReference type="SUPFAM" id="SSF53182">
    <property type="entry name" value="Pyrrolidone carboxyl peptidase (pyroglutamate aminopeptidase)"/>
    <property type="match status" value="2"/>
</dbReference>
<keyword evidence="7" id="KW-1185">Reference proteome</keyword>
<comment type="caution">
    <text evidence="6">The sequence shown here is derived from an EMBL/GenBank/DDBJ whole genome shotgun (WGS) entry which is preliminary data.</text>
</comment>
<feature type="region of interest" description="Disordered" evidence="5">
    <location>
        <begin position="563"/>
        <end position="672"/>
    </location>
</feature>
<feature type="region of interest" description="Disordered" evidence="5">
    <location>
        <begin position="155"/>
        <end position="262"/>
    </location>
</feature>
<dbReference type="PANTHER" id="PTHR23402:SF1">
    <property type="entry name" value="PYROGLUTAMYL-PEPTIDASE I"/>
    <property type="match status" value="1"/>
</dbReference>
<feature type="compositionally biased region" description="Low complexity" evidence="5">
    <location>
        <begin position="181"/>
        <end position="201"/>
    </location>
</feature>
<feature type="region of interest" description="Disordered" evidence="5">
    <location>
        <begin position="785"/>
        <end position="818"/>
    </location>
</feature>
<feature type="compositionally biased region" description="Basic and acidic residues" evidence="5">
    <location>
        <begin position="155"/>
        <end position="166"/>
    </location>
</feature>
<dbReference type="GO" id="GO:0006508">
    <property type="term" value="P:proteolysis"/>
    <property type="evidence" value="ECO:0007669"/>
    <property type="project" value="UniProtKB-KW"/>
</dbReference>
<name>A0A177TFC0_9BASI</name>
<feature type="region of interest" description="Disordered" evidence="5">
    <location>
        <begin position="1238"/>
        <end position="1273"/>
    </location>
</feature>
<dbReference type="EMBL" id="LWDF02000743">
    <property type="protein sequence ID" value="KAE8243813.1"/>
    <property type="molecule type" value="Genomic_DNA"/>
</dbReference>
<dbReference type="InterPro" id="IPR036440">
    <property type="entry name" value="Peptidase_C15-like_sf"/>
</dbReference>
<feature type="compositionally biased region" description="Pro residues" evidence="5">
    <location>
        <begin position="640"/>
        <end position="649"/>
    </location>
</feature>
<evidence type="ECO:0000256" key="1">
    <source>
        <dbReference type="ARBA" id="ARBA00006641"/>
    </source>
</evidence>
<feature type="compositionally biased region" description="Low complexity" evidence="5">
    <location>
        <begin position="236"/>
        <end position="253"/>
    </location>
</feature>
<comment type="similarity">
    <text evidence="1">Belongs to the peptidase C15 family.</text>
</comment>
<feature type="compositionally biased region" description="Basic and acidic residues" evidence="5">
    <location>
        <begin position="283"/>
        <end position="294"/>
    </location>
</feature>
<keyword evidence="2" id="KW-0645">Protease</keyword>
<evidence type="ECO:0000313" key="6">
    <source>
        <dbReference type="EMBL" id="KAE8243813.1"/>
    </source>
</evidence>
<evidence type="ECO:0000256" key="2">
    <source>
        <dbReference type="ARBA" id="ARBA00022670"/>
    </source>
</evidence>
<dbReference type="GO" id="GO:0008234">
    <property type="term" value="F:cysteine-type peptidase activity"/>
    <property type="evidence" value="ECO:0007669"/>
    <property type="project" value="UniProtKB-KW"/>
</dbReference>
<organism evidence="6 7">
    <name type="scientific">Tilletia indica</name>
    <dbReference type="NCBI Taxonomy" id="43049"/>
    <lineage>
        <taxon>Eukaryota</taxon>
        <taxon>Fungi</taxon>
        <taxon>Dikarya</taxon>
        <taxon>Basidiomycota</taxon>
        <taxon>Ustilaginomycotina</taxon>
        <taxon>Exobasidiomycetes</taxon>
        <taxon>Tilletiales</taxon>
        <taxon>Tilletiaceae</taxon>
        <taxon>Tilletia</taxon>
    </lineage>
</organism>
<keyword evidence="3" id="KW-0378">Hydrolase</keyword>